<evidence type="ECO:0000313" key="7">
    <source>
        <dbReference type="EMBL" id="OLQ09211.1"/>
    </source>
</evidence>
<comment type="similarity">
    <text evidence="1">Belongs to the heat shock protein 70 family.</text>
</comment>
<dbReference type="Gene3D" id="3.30.30.30">
    <property type="match status" value="1"/>
</dbReference>
<dbReference type="GO" id="GO:0005524">
    <property type="term" value="F:ATP binding"/>
    <property type="evidence" value="ECO:0007669"/>
    <property type="project" value="UniProtKB-KW"/>
</dbReference>
<keyword evidence="6" id="KW-0812">Transmembrane</keyword>
<dbReference type="FunFam" id="3.30.30.30:FF:000005">
    <property type="entry name" value="Heat shock protein ssb1"/>
    <property type="match status" value="1"/>
</dbReference>
<feature type="transmembrane region" description="Helical" evidence="6">
    <location>
        <begin position="32"/>
        <end position="53"/>
    </location>
</feature>
<proteinExistence type="inferred from homology"/>
<sequence length="1976" mass="216171">MVLIIAIVVVVAVNIIIIIIIILIIMITIITIITIIIIIITIIIILSFCFFFILIIVIILILIIIIIIVVILITIILVVVFVDVITVITILLIIITIIMLLLLFTTTIIFVVVIIIFVVVIAASVRTNARVKCQDATVPFVRFFEEFFPPQIEDVLGRRNARCNLAHGMSGSFSALGFADENLLKGIEGGEGTQIRGCAPTRSGGESEQSFGLKKLTVGSLRSTRATMDPGQFVSPSVSLLSGETVVLDDLPAGTRISDVKQHLRRRWTHLKEKAIQLSDGVRMLRDTEILQDVGSKLTVVIGEASTCSVEEAMEAINATCREMGKSYSCKLLAGADLLDRRDPSKRSLMEASLPERPRLKLKPPSLQTLARRQRELEESDRVRLLPAQLRQSWSVTNSGTYGVIFTDGSHALKVSIEGMDPSRDQSCERQVTEAVVYSLAPRILSELGTQVPRKAQLLERLGTGSLRGADDCWRSHLVLDLLQPDVQLPGEKLLLSVQLGQTDLGVSAGSFIEGPAALVGGQNKSQGWRNMNGAVFAKTVGREVAEEALHDAGFLHGYLETFGIFLHDSEMIWGTVGNGRACLYVVDFDKTILDCNPNDIERLRFSDPVFPRPAQRTEMADYWGAVFWCGWRAGQRAAQSVAERGRALAPTLAPAPALAFVVSWDDVCRSHGPADALSAGGPNITDSRLKARSGQALYTVRSCNWNERLGKVSADDIFVLVPGKEELAPVSLREYLKNIGEYGGYAGLAPDTDLSDLEADDAVSIRFQTTFLPVLEDESMEFCAEAYNYQTRSEEDPKNLVLLCTSQGAALQQQGAGNQRLFLHDVQADGRISRRWLEAQRTGHRVGGSQEESSEAAAAAAEVAVAAAEAAAEAREAAEAFQEGSESAEAVEARRVAAEAQAASREAAQEAAERTARAAEAEHAASEGKAIARDFGMAAMGSRCNMLMTVQVPLEQTAPPPSKPYLSLPAPPPPTPGSNCGIDLGATNARVAIFEGSNATVLANGQGNRETPCCIAVKDGQLLVGEAAQESGLPPEEIVFGVKRLLGRKWNSPDLAEDLRHLPFRVVEGKNQAAVIPVRWGEEEKLLYPEEVLALILSELKKVIVEHTGIANTKAAKDAGAIAGFNVLRIINEPTAAAIALGLDKDHESERNAVFVDMGGCSTDVTVLNVEDGIFEIKSTAGSARHGGQDLDARLLEYCVAQFFREHPGVDLRARPRALRRLLKECERAKCRLSHDIQTVIEVDSLVEDHDFSCQITRARFEELVREQLEETLRLAKEAMEESGLAKESINEVVLVGGCARIPKLQEMVKEFFGGKEPTVSSQANEDVAKGAAIQAAILCGAGGSAVQDLLLCCRLKKDHACFDEVFTRDRCCTASDPVVAGCDCRQEMLHYLVLCGLQTHWWEKDGALRTVFWTEIMRLSISLLQSSCQGLLTPQEAFYNHQEFEKQYLSFSFQVEVHQLRWQRDLPVSQPAGAVSQEGVGHCPDVTARRPAIHCAVTARLPEDGPSIRAARATWAKGCDSVEVYVASARKYLQSWNSFGLPVRNLAMYYPVLYAHPDQAGDAPSADIFARKKQKTTTNLIRKALAMWHWIGTNLPASDFVCRLDPDTLFLADRFRHYVHQHCLSNSSWVYLGQVQHAMKVWVGDFPDGGAGICLPWRVTQEFATMLDDRIHRYAEGEEAGPGLPEGCRMVPGHLDDVITGFCFQEMDLLPHYGLVSAMGQTRFNNEVLPKHTEKSCAGSFTDWLKQGRLPDLFRCASKHLDCVSIAPWCWVNETEAISFHGYKNASVMQEAYRYLVGEAYQREFASYDSDAMLDVTPLSIGYESANGAMARVIERNTTIPTRRSLILTTHTDNQRSVKLRIFEGERASSSENNFLSEFVLDGLPPAPRGVPQIKVEFDIDANGILHVSATEGSTGKSNQITVSNDKGKLTQSAIEEMVKAAQSAQLGTAELAAADEKAGYGTANAAPGWRGDS</sequence>
<dbReference type="InterPro" id="IPR013126">
    <property type="entry name" value="Hsp_70_fam"/>
</dbReference>
<dbReference type="Gene3D" id="2.60.34.10">
    <property type="entry name" value="Substrate Binding Domain Of DNAk, Chain A, domain 1"/>
    <property type="match status" value="1"/>
</dbReference>
<feature type="compositionally biased region" description="Basic and acidic residues" evidence="5">
    <location>
        <begin position="908"/>
        <end position="923"/>
    </location>
</feature>
<feature type="transmembrane region" description="Helical" evidence="6">
    <location>
        <begin position="6"/>
        <end position="25"/>
    </location>
</feature>
<evidence type="ECO:0000256" key="6">
    <source>
        <dbReference type="SAM" id="Phobius"/>
    </source>
</evidence>
<feature type="transmembrane region" description="Helical" evidence="6">
    <location>
        <begin position="59"/>
        <end position="82"/>
    </location>
</feature>
<dbReference type="GO" id="GO:0140662">
    <property type="term" value="F:ATP-dependent protein folding chaperone"/>
    <property type="evidence" value="ECO:0007669"/>
    <property type="project" value="InterPro"/>
</dbReference>
<dbReference type="FunFam" id="3.90.640.10:FF:000010">
    <property type="entry name" value="heat shock 70 kDa protein 14"/>
    <property type="match status" value="1"/>
</dbReference>
<dbReference type="PRINTS" id="PR00301">
    <property type="entry name" value="HEATSHOCK70"/>
</dbReference>
<dbReference type="CDD" id="cd24028">
    <property type="entry name" value="ASKHA_NBD_HSP70_HSPA1-like"/>
    <property type="match status" value="1"/>
</dbReference>
<evidence type="ECO:0000256" key="4">
    <source>
        <dbReference type="SAM" id="Coils"/>
    </source>
</evidence>
<dbReference type="Pfam" id="PF00012">
    <property type="entry name" value="HSP70"/>
    <property type="match status" value="2"/>
</dbReference>
<keyword evidence="4" id="KW-0175">Coiled coil</keyword>
<keyword evidence="6" id="KW-1133">Transmembrane helix</keyword>
<dbReference type="InterPro" id="IPR043129">
    <property type="entry name" value="ATPase_NBD"/>
</dbReference>
<comment type="caution">
    <text evidence="7">The sequence shown here is derived from an EMBL/GenBank/DDBJ whole genome shotgun (WGS) entry which is preliminary data.</text>
</comment>
<evidence type="ECO:0000256" key="2">
    <source>
        <dbReference type="ARBA" id="ARBA00022741"/>
    </source>
</evidence>
<dbReference type="FunFam" id="2.60.34.10:FF:000012">
    <property type="entry name" value="Heat shock 70 kDa protein"/>
    <property type="match status" value="1"/>
</dbReference>
<keyword evidence="6" id="KW-0472">Membrane</keyword>
<dbReference type="Gene3D" id="3.90.640.10">
    <property type="entry name" value="Actin, Chain A, domain 4"/>
    <property type="match status" value="1"/>
</dbReference>
<dbReference type="PANTHER" id="PTHR19375">
    <property type="entry name" value="HEAT SHOCK PROTEIN 70KDA"/>
    <property type="match status" value="1"/>
</dbReference>
<protein>
    <submittedName>
        <fullName evidence="7">Heat shock 70 kDa protein</fullName>
    </submittedName>
</protein>
<accession>A0A1Q9EP99</accession>
<feature type="coiled-coil region" evidence="4">
    <location>
        <begin position="1260"/>
        <end position="1287"/>
    </location>
</feature>
<dbReference type="OrthoDB" id="409540at2759"/>
<evidence type="ECO:0000256" key="3">
    <source>
        <dbReference type="ARBA" id="ARBA00022840"/>
    </source>
</evidence>
<dbReference type="SUPFAM" id="SSF53067">
    <property type="entry name" value="Actin-like ATPase domain"/>
    <property type="match status" value="2"/>
</dbReference>
<dbReference type="Gene3D" id="3.90.550.50">
    <property type="match status" value="1"/>
</dbReference>
<evidence type="ECO:0000256" key="5">
    <source>
        <dbReference type="SAM" id="MobiDB-lite"/>
    </source>
</evidence>
<keyword evidence="2" id="KW-0547">Nucleotide-binding</keyword>
<dbReference type="Gene3D" id="3.30.420.40">
    <property type="match status" value="2"/>
</dbReference>
<feature type="transmembrane region" description="Helical" evidence="6">
    <location>
        <begin position="89"/>
        <end position="122"/>
    </location>
</feature>
<evidence type="ECO:0000313" key="8">
    <source>
        <dbReference type="Proteomes" id="UP000186817"/>
    </source>
</evidence>
<reference evidence="7 8" key="1">
    <citation type="submission" date="2016-02" db="EMBL/GenBank/DDBJ databases">
        <title>Genome analysis of coral dinoflagellate symbionts highlights evolutionary adaptations to a symbiotic lifestyle.</title>
        <authorList>
            <person name="Aranda M."/>
            <person name="Li Y."/>
            <person name="Liew Y.J."/>
            <person name="Baumgarten S."/>
            <person name="Simakov O."/>
            <person name="Wilson M."/>
            <person name="Piel J."/>
            <person name="Ashoor H."/>
            <person name="Bougouffa S."/>
            <person name="Bajic V.B."/>
            <person name="Ryu T."/>
            <person name="Ravasi T."/>
            <person name="Bayer T."/>
            <person name="Micklem G."/>
            <person name="Kim H."/>
            <person name="Bhak J."/>
            <person name="Lajeunesse T.C."/>
            <person name="Voolstra C.R."/>
        </authorList>
    </citation>
    <scope>NUCLEOTIDE SEQUENCE [LARGE SCALE GENOMIC DNA]</scope>
    <source>
        <strain evidence="7 8">CCMP2467</strain>
    </source>
</reference>
<dbReference type="EMBL" id="LSRX01000102">
    <property type="protein sequence ID" value="OLQ09211.1"/>
    <property type="molecule type" value="Genomic_DNA"/>
</dbReference>
<keyword evidence="8" id="KW-1185">Reference proteome</keyword>
<keyword evidence="7" id="KW-0346">Stress response</keyword>
<keyword evidence="3" id="KW-0067">ATP-binding</keyword>
<dbReference type="SUPFAM" id="SSF100920">
    <property type="entry name" value="Heat shock protein 70kD (HSP70), peptide-binding domain"/>
    <property type="match status" value="1"/>
</dbReference>
<feature type="region of interest" description="Disordered" evidence="5">
    <location>
        <begin position="903"/>
        <end position="923"/>
    </location>
</feature>
<evidence type="ECO:0000256" key="1">
    <source>
        <dbReference type="ARBA" id="ARBA00007381"/>
    </source>
</evidence>
<gene>
    <name evidence="7" type="ORF">AK812_SmicGene7205</name>
</gene>
<name>A0A1Q9EP99_SYMMI</name>
<dbReference type="Proteomes" id="UP000186817">
    <property type="component" value="Unassembled WGS sequence"/>
</dbReference>
<dbReference type="InterPro" id="IPR029047">
    <property type="entry name" value="HSP70_peptide-bd_sf"/>
</dbReference>
<organism evidence="7 8">
    <name type="scientific">Symbiodinium microadriaticum</name>
    <name type="common">Dinoflagellate</name>
    <name type="synonym">Zooxanthella microadriatica</name>
    <dbReference type="NCBI Taxonomy" id="2951"/>
    <lineage>
        <taxon>Eukaryota</taxon>
        <taxon>Sar</taxon>
        <taxon>Alveolata</taxon>
        <taxon>Dinophyceae</taxon>
        <taxon>Suessiales</taxon>
        <taxon>Symbiodiniaceae</taxon>
        <taxon>Symbiodinium</taxon>
    </lineage>
</organism>